<evidence type="ECO:0000256" key="3">
    <source>
        <dbReference type="ARBA" id="ARBA00022801"/>
    </source>
</evidence>
<dbReference type="InterPro" id="IPR013783">
    <property type="entry name" value="Ig-like_fold"/>
</dbReference>
<dbReference type="InterPro" id="IPR000209">
    <property type="entry name" value="Peptidase_S8/S53_dom"/>
</dbReference>
<comment type="similarity">
    <text evidence="1 5">Belongs to the peptidase S8 family.</text>
</comment>
<dbReference type="PROSITE" id="PS51892">
    <property type="entry name" value="SUBTILASE"/>
    <property type="match status" value="1"/>
</dbReference>
<organism evidence="9 10">
    <name type="scientific">Nonomuraea antimicrobica</name>
    <dbReference type="NCBI Taxonomy" id="561173"/>
    <lineage>
        <taxon>Bacteria</taxon>
        <taxon>Bacillati</taxon>
        <taxon>Actinomycetota</taxon>
        <taxon>Actinomycetes</taxon>
        <taxon>Streptosporangiales</taxon>
        <taxon>Streptosporangiaceae</taxon>
        <taxon>Nonomuraea</taxon>
    </lineage>
</organism>
<dbReference type="EMBL" id="BAAAZP010000216">
    <property type="protein sequence ID" value="GAA3712022.1"/>
    <property type="molecule type" value="Genomic_DNA"/>
</dbReference>
<evidence type="ECO:0000256" key="7">
    <source>
        <dbReference type="SAM" id="SignalP"/>
    </source>
</evidence>
<evidence type="ECO:0000313" key="9">
    <source>
        <dbReference type="EMBL" id="GAA3712022.1"/>
    </source>
</evidence>
<evidence type="ECO:0000256" key="1">
    <source>
        <dbReference type="ARBA" id="ARBA00011073"/>
    </source>
</evidence>
<dbReference type="Proteomes" id="UP001500902">
    <property type="component" value="Unassembled WGS sequence"/>
</dbReference>
<feature type="chain" id="PRO_5045118443" evidence="7">
    <location>
        <begin position="25"/>
        <end position="1107"/>
    </location>
</feature>
<dbReference type="Gene3D" id="3.40.50.200">
    <property type="entry name" value="Peptidase S8/S53 domain"/>
    <property type="match status" value="1"/>
</dbReference>
<feature type="region of interest" description="Disordered" evidence="6">
    <location>
        <begin position="25"/>
        <end position="44"/>
    </location>
</feature>
<sequence length="1107" mass="117765">MQQRTALLGVVIAAVTTLAAPAQATPAAPHSAQGEPAPNQGEPAKTITLITGDKVTLRTLPTKETQLDVAPGPGREKINFIHRRSGDGLSVVPVDAMPLLAEGRLDPRLFDVTQLAALGYDDAASPGLPLILTYPEQTGAAALRAAGGRPLTAINGVARSEPRTGDLWKSLTGQARTAAAPAKIWLDGKAKLSLDVSVPHIGAPAAWAAGHTGKDVPVAVLDSGYDPDHPDLQGLVAKSANFTSEPDVRDLNGHGTHVAATIAGSGAASGGRYKGVAPGARLLIGKVCEQSGYCPDSAVIEAMTWAAENGARIANLSLGSSDTPGDDPAEQAVNNLSEKYGTLFVIAAGNDGPQTLGSPSTADRALSVGASYRDDDTVAQFSGTGPRAGDAAIKPDLIAPGVNIVAARAVGTSGGSPVDESHTAMSGTSMATPHVAGAAAILAGLHPDWKADRIKTALMASTAPGDELGAYIQGSGRVDVARAVTQQVTAEPAALAMGDLELPDTAPKERTLTYRNDGDAAVRLELAVTAKDGRGEPVTPFTLGADAVEVPAHGTAQVTVTARPEAIGVFSGTVVATGGEVTVRTGIGMRVEPEQRALKLSFTGSDGQAPRNAFAGVIDLDAKEQNNYDISGGTLDLRLIKGHRYTVVTLMADHDGTIVMAAEPEFTLDADRVVTADARRAKPVDVRTEEPTARLAISMLGMLQLIEGEQPLGVDVDLSGLWGADRVTGVKAIPTTRTASKNFAYYRWTQWAKPKGDGTYDASPYFYHLMKAEPRIPADPGYRPRRRDLAEVTSTYATQQDAKTGEHMALPVLYGKELAWMPYVHLSHLPLPFRRTEYYTPGDTGWYPSFVQYRLPPDGFNDVDQFFFGETRSYRAGQKTTESWNNGVFAAGLTPRGDLTWRQEDMMQFATGLFEDSTSDRVSYGEYTAPQTRLYRDGKEIYEADYLPGSIEVPADQRESEYRLTMTADRDPAQTTVSTRVSAEWRFRSKTPEAGERQVLPLLAVKISPELDERNRAAAGHMRIPLSVQRQDGSPDLKLRTLTVDVSYDDGRTWLPTLVHPSGKGGWSAETWHPASARGKYVSLRVKAADTGGNAFAETVVRAYQIK</sequence>
<keyword evidence="4 5" id="KW-0720">Serine protease</keyword>
<dbReference type="Pfam" id="PF00082">
    <property type="entry name" value="Peptidase_S8"/>
    <property type="match status" value="1"/>
</dbReference>
<proteinExistence type="inferred from homology"/>
<keyword evidence="3 5" id="KW-0378">Hydrolase</keyword>
<evidence type="ECO:0000256" key="4">
    <source>
        <dbReference type="ARBA" id="ARBA00022825"/>
    </source>
</evidence>
<dbReference type="SUPFAM" id="SSF52743">
    <property type="entry name" value="Subtilisin-like"/>
    <property type="match status" value="1"/>
</dbReference>
<keyword evidence="7" id="KW-0732">Signal</keyword>
<feature type="domain" description="Peptidase S8/S53" evidence="8">
    <location>
        <begin position="213"/>
        <end position="468"/>
    </location>
</feature>
<dbReference type="PROSITE" id="PS00138">
    <property type="entry name" value="SUBTILASE_SER"/>
    <property type="match status" value="1"/>
</dbReference>
<evidence type="ECO:0000256" key="2">
    <source>
        <dbReference type="ARBA" id="ARBA00022670"/>
    </source>
</evidence>
<feature type="active site" description="Charge relay system" evidence="5">
    <location>
        <position position="222"/>
    </location>
</feature>
<name>A0ABP7E4F2_9ACTN</name>
<dbReference type="PANTHER" id="PTHR43399:SF4">
    <property type="entry name" value="CELL WALL-ASSOCIATED PROTEASE"/>
    <property type="match status" value="1"/>
</dbReference>
<protein>
    <submittedName>
        <fullName evidence="9">S8 family serine peptidase</fullName>
    </submittedName>
</protein>
<keyword evidence="2 5" id="KW-0645">Protease</keyword>
<dbReference type="PANTHER" id="PTHR43399">
    <property type="entry name" value="SUBTILISIN-RELATED"/>
    <property type="match status" value="1"/>
</dbReference>
<evidence type="ECO:0000313" key="10">
    <source>
        <dbReference type="Proteomes" id="UP001500902"/>
    </source>
</evidence>
<dbReference type="Gene3D" id="2.60.40.10">
    <property type="entry name" value="Immunoglobulins"/>
    <property type="match status" value="1"/>
</dbReference>
<feature type="signal peptide" evidence="7">
    <location>
        <begin position="1"/>
        <end position="24"/>
    </location>
</feature>
<feature type="active site" description="Charge relay system" evidence="5">
    <location>
        <position position="254"/>
    </location>
</feature>
<dbReference type="PRINTS" id="PR00723">
    <property type="entry name" value="SUBTILISIN"/>
</dbReference>
<dbReference type="InterPro" id="IPR023828">
    <property type="entry name" value="Peptidase_S8_Ser-AS"/>
</dbReference>
<evidence type="ECO:0000256" key="5">
    <source>
        <dbReference type="PROSITE-ProRule" id="PRU01240"/>
    </source>
</evidence>
<dbReference type="InterPro" id="IPR051048">
    <property type="entry name" value="Peptidase_S8/S53_subtilisin"/>
</dbReference>
<evidence type="ECO:0000259" key="8">
    <source>
        <dbReference type="Pfam" id="PF00082"/>
    </source>
</evidence>
<comment type="caution">
    <text evidence="9">The sequence shown here is derived from an EMBL/GenBank/DDBJ whole genome shotgun (WGS) entry which is preliminary data.</text>
</comment>
<reference evidence="10" key="1">
    <citation type="journal article" date="2019" name="Int. J. Syst. Evol. Microbiol.">
        <title>The Global Catalogue of Microorganisms (GCM) 10K type strain sequencing project: providing services to taxonomists for standard genome sequencing and annotation.</title>
        <authorList>
            <consortium name="The Broad Institute Genomics Platform"/>
            <consortium name="The Broad Institute Genome Sequencing Center for Infectious Disease"/>
            <person name="Wu L."/>
            <person name="Ma J."/>
        </authorList>
    </citation>
    <scope>NUCLEOTIDE SEQUENCE [LARGE SCALE GENOMIC DNA]</scope>
    <source>
        <strain evidence="10">JCM 16904</strain>
    </source>
</reference>
<keyword evidence="10" id="KW-1185">Reference proteome</keyword>
<dbReference type="InterPro" id="IPR036852">
    <property type="entry name" value="Peptidase_S8/S53_dom_sf"/>
</dbReference>
<gene>
    <name evidence="9" type="ORF">GCM10022224_091930</name>
</gene>
<dbReference type="InterPro" id="IPR015500">
    <property type="entry name" value="Peptidase_S8_subtilisin-rel"/>
</dbReference>
<dbReference type="RefSeq" id="WP_344894146.1">
    <property type="nucleotide sequence ID" value="NZ_BAAAZP010000216.1"/>
</dbReference>
<feature type="active site" description="Charge relay system" evidence="5">
    <location>
        <position position="429"/>
    </location>
</feature>
<accession>A0ABP7E4F2</accession>
<evidence type="ECO:0000256" key="6">
    <source>
        <dbReference type="SAM" id="MobiDB-lite"/>
    </source>
</evidence>